<dbReference type="EMBL" id="VSSQ01139572">
    <property type="protein sequence ID" value="MPN62071.1"/>
    <property type="molecule type" value="Genomic_DNA"/>
</dbReference>
<sequence>MTNPTRKYLDDLQLISDAGFLSEFVMDQFEMILILPEKALANYEAYLDWKQNQKITVDLNQMLYVVSYGEKNEKKRQ</sequence>
<proteinExistence type="predicted"/>
<name>A0A645JEP4_9ZZZZ</name>
<gene>
    <name evidence="1" type="ORF">SDC9_209817</name>
</gene>
<reference evidence="1" key="1">
    <citation type="submission" date="2019-08" db="EMBL/GenBank/DDBJ databases">
        <authorList>
            <person name="Kucharzyk K."/>
            <person name="Murdoch R.W."/>
            <person name="Higgins S."/>
            <person name="Loffler F."/>
        </authorList>
    </citation>
    <scope>NUCLEOTIDE SEQUENCE</scope>
</reference>
<organism evidence="1">
    <name type="scientific">bioreactor metagenome</name>
    <dbReference type="NCBI Taxonomy" id="1076179"/>
    <lineage>
        <taxon>unclassified sequences</taxon>
        <taxon>metagenomes</taxon>
        <taxon>ecological metagenomes</taxon>
    </lineage>
</organism>
<protein>
    <submittedName>
        <fullName evidence="1">Uncharacterized protein</fullName>
    </submittedName>
</protein>
<accession>A0A645JEP4</accession>
<evidence type="ECO:0000313" key="1">
    <source>
        <dbReference type="EMBL" id="MPN62071.1"/>
    </source>
</evidence>
<dbReference type="AlphaFoldDB" id="A0A645JEP4"/>
<comment type="caution">
    <text evidence="1">The sequence shown here is derived from an EMBL/GenBank/DDBJ whole genome shotgun (WGS) entry which is preliminary data.</text>
</comment>